<feature type="domain" description="RmlD-like substrate binding" evidence="3">
    <location>
        <begin position="3"/>
        <end position="270"/>
    </location>
</feature>
<dbReference type="PATRIC" id="fig|1618480.3.peg.78"/>
<comment type="similarity">
    <text evidence="1 2">Belongs to the dTDP-4-dehydrorhamnose reductase family.</text>
</comment>
<dbReference type="Gene3D" id="3.40.50.720">
    <property type="entry name" value="NAD(P)-binding Rossmann-like Domain"/>
    <property type="match status" value="1"/>
</dbReference>
<evidence type="ECO:0000256" key="2">
    <source>
        <dbReference type="RuleBase" id="RU364082"/>
    </source>
</evidence>
<dbReference type="EC" id="1.1.1.133" evidence="2"/>
<evidence type="ECO:0000259" key="3">
    <source>
        <dbReference type="Pfam" id="PF04321"/>
    </source>
</evidence>
<dbReference type="Proteomes" id="UP000034344">
    <property type="component" value="Unassembled WGS sequence"/>
</dbReference>
<evidence type="ECO:0000313" key="4">
    <source>
        <dbReference type="EMBL" id="KKQ02115.1"/>
    </source>
</evidence>
<dbReference type="AlphaFoldDB" id="A0A0G0EM00"/>
<dbReference type="PANTHER" id="PTHR10491">
    <property type="entry name" value="DTDP-4-DEHYDRORHAMNOSE REDUCTASE"/>
    <property type="match status" value="1"/>
</dbReference>
<proteinExistence type="inferred from homology"/>
<comment type="caution">
    <text evidence="4">The sequence shown here is derived from an EMBL/GenBank/DDBJ whole genome shotgun (WGS) entry which is preliminary data.</text>
</comment>
<dbReference type="CDD" id="cd05254">
    <property type="entry name" value="dTDP_HR_like_SDR_e"/>
    <property type="match status" value="1"/>
</dbReference>
<dbReference type="SUPFAM" id="SSF51735">
    <property type="entry name" value="NAD(P)-binding Rossmann-fold domains"/>
    <property type="match status" value="1"/>
</dbReference>
<dbReference type="Gene3D" id="3.90.25.10">
    <property type="entry name" value="UDP-galactose 4-epimerase, domain 1"/>
    <property type="match status" value="1"/>
</dbReference>
<organism evidence="4 5">
    <name type="scientific">Candidatus Roizmanbacteria bacterium GW2011_GWA2_36_23</name>
    <dbReference type="NCBI Taxonomy" id="1618480"/>
    <lineage>
        <taxon>Bacteria</taxon>
        <taxon>Candidatus Roizmaniibacteriota</taxon>
    </lineage>
</organism>
<comment type="function">
    <text evidence="2">Catalyzes the reduction of dTDP-6-deoxy-L-lyxo-4-hexulose to yield dTDP-L-rhamnose.</text>
</comment>
<comment type="pathway">
    <text evidence="2">Carbohydrate biosynthesis; dTDP-L-rhamnose biosynthesis.</text>
</comment>
<accession>A0A0G0EM00</accession>
<reference evidence="4 5" key="1">
    <citation type="journal article" date="2015" name="Nature">
        <title>rRNA introns, odd ribosomes, and small enigmatic genomes across a large radiation of phyla.</title>
        <authorList>
            <person name="Brown C.T."/>
            <person name="Hug L.A."/>
            <person name="Thomas B.C."/>
            <person name="Sharon I."/>
            <person name="Castelle C.J."/>
            <person name="Singh A."/>
            <person name="Wilkins M.J."/>
            <person name="Williams K.H."/>
            <person name="Banfield J.F."/>
        </authorList>
    </citation>
    <scope>NUCLEOTIDE SEQUENCE [LARGE SCALE GENOMIC DNA]</scope>
</reference>
<dbReference type="EMBL" id="LBRS01000001">
    <property type="protein sequence ID" value="KKQ02115.1"/>
    <property type="molecule type" value="Genomic_DNA"/>
</dbReference>
<name>A0A0G0EM00_9BACT</name>
<dbReference type="InterPro" id="IPR036291">
    <property type="entry name" value="NAD(P)-bd_dom_sf"/>
</dbReference>
<dbReference type="STRING" id="1618480.US11_C0001G0074"/>
<dbReference type="InterPro" id="IPR029903">
    <property type="entry name" value="RmlD-like-bd"/>
</dbReference>
<dbReference type="InterPro" id="IPR005913">
    <property type="entry name" value="dTDP_dehydrorham_reduct"/>
</dbReference>
<gene>
    <name evidence="4" type="ORF">US11_C0001G0074</name>
</gene>
<sequence length="281" mass="32660">MLKVAITGSTGLIGSRIIELLKDKFLFTPFLHSEIDICDNQQTIKAIQQMDFDIFLHLAGYTHVDRAEIEKDKAKSINVTGTENLFNAVFNKNKKFIYFSTDFVFDGKNPPYYEDSQPSPISYYGQTKYEGEKIVKDQAMIIRLSYPYRALFDKKLDFVRSIVNNLVQKKLLFMVTDSVFTPTFIDDIAYSVEHLMFNFTHEVFHITGADSMSPFEAGRIIANSFNLDKELVQPTKYNEYFKNKAKRPQYSDMKSEKNIFYPMKTFKESLSIMKSQIPNYK</sequence>
<evidence type="ECO:0000313" key="5">
    <source>
        <dbReference type="Proteomes" id="UP000034344"/>
    </source>
</evidence>
<dbReference type="GO" id="GO:0019305">
    <property type="term" value="P:dTDP-rhamnose biosynthetic process"/>
    <property type="evidence" value="ECO:0007669"/>
    <property type="project" value="UniProtKB-UniPathway"/>
</dbReference>
<dbReference type="PANTHER" id="PTHR10491:SF4">
    <property type="entry name" value="METHIONINE ADENOSYLTRANSFERASE 2 SUBUNIT BETA"/>
    <property type="match status" value="1"/>
</dbReference>
<keyword evidence="2" id="KW-0560">Oxidoreductase</keyword>
<protein>
    <recommendedName>
        <fullName evidence="2">dTDP-4-dehydrorhamnose reductase</fullName>
        <ecNumber evidence="2">1.1.1.133</ecNumber>
    </recommendedName>
</protein>
<dbReference type="UniPathway" id="UPA00124"/>
<dbReference type="GO" id="GO:0008831">
    <property type="term" value="F:dTDP-4-dehydrorhamnose reductase activity"/>
    <property type="evidence" value="ECO:0007669"/>
    <property type="project" value="UniProtKB-EC"/>
</dbReference>
<evidence type="ECO:0000256" key="1">
    <source>
        <dbReference type="ARBA" id="ARBA00010944"/>
    </source>
</evidence>
<keyword evidence="2" id="KW-0521">NADP</keyword>
<dbReference type="Pfam" id="PF04321">
    <property type="entry name" value="RmlD_sub_bind"/>
    <property type="match status" value="1"/>
</dbReference>